<comment type="caution">
    <text evidence="9">The sequence shown here is derived from an EMBL/GenBank/DDBJ whole genome shotgun (WGS) entry which is preliminary data.</text>
</comment>
<keyword evidence="5 7" id="KW-0472">Membrane</keyword>
<dbReference type="PANTHER" id="PTHR22950">
    <property type="entry name" value="AMINO ACID TRANSPORTER"/>
    <property type="match status" value="1"/>
</dbReference>
<feature type="domain" description="Amino acid transporter transmembrane" evidence="8">
    <location>
        <begin position="45"/>
        <end position="428"/>
    </location>
</feature>
<evidence type="ECO:0000256" key="7">
    <source>
        <dbReference type="SAM" id="Phobius"/>
    </source>
</evidence>
<evidence type="ECO:0000256" key="5">
    <source>
        <dbReference type="ARBA" id="ARBA00023136"/>
    </source>
</evidence>
<feature type="transmembrane region" description="Helical" evidence="7">
    <location>
        <begin position="304"/>
        <end position="328"/>
    </location>
</feature>
<feature type="transmembrane region" description="Helical" evidence="7">
    <location>
        <begin position="375"/>
        <end position="396"/>
    </location>
</feature>
<accession>A0ABR2W662</accession>
<comment type="subcellular location">
    <subcellularLocation>
        <location evidence="1">Membrane</location>
        <topology evidence="1">Multi-pass membrane protein</topology>
    </subcellularLocation>
</comment>
<feature type="transmembrane region" description="Helical" evidence="7">
    <location>
        <begin position="222"/>
        <end position="245"/>
    </location>
</feature>
<feature type="transmembrane region" description="Helical" evidence="7">
    <location>
        <begin position="75"/>
        <end position="97"/>
    </location>
</feature>
<evidence type="ECO:0000256" key="6">
    <source>
        <dbReference type="SAM" id="MobiDB-lite"/>
    </source>
</evidence>
<feature type="transmembrane region" description="Helical" evidence="7">
    <location>
        <begin position="162"/>
        <end position="179"/>
    </location>
</feature>
<feature type="transmembrane region" description="Helical" evidence="7">
    <location>
        <begin position="265"/>
        <end position="284"/>
    </location>
</feature>
<dbReference type="Proteomes" id="UP001479436">
    <property type="component" value="Unassembled WGS sequence"/>
</dbReference>
<keyword evidence="10" id="KW-1185">Reference proteome</keyword>
<evidence type="ECO:0000256" key="1">
    <source>
        <dbReference type="ARBA" id="ARBA00004141"/>
    </source>
</evidence>
<evidence type="ECO:0000256" key="4">
    <source>
        <dbReference type="ARBA" id="ARBA00022989"/>
    </source>
</evidence>
<comment type="similarity">
    <text evidence="2">Belongs to the amino acid/polyamine transporter 2 family.</text>
</comment>
<organism evidence="9 10">
    <name type="scientific">Basidiobolus ranarum</name>
    <dbReference type="NCBI Taxonomy" id="34480"/>
    <lineage>
        <taxon>Eukaryota</taxon>
        <taxon>Fungi</taxon>
        <taxon>Fungi incertae sedis</taxon>
        <taxon>Zoopagomycota</taxon>
        <taxon>Entomophthoromycotina</taxon>
        <taxon>Basidiobolomycetes</taxon>
        <taxon>Basidiobolales</taxon>
        <taxon>Basidiobolaceae</taxon>
        <taxon>Basidiobolus</taxon>
    </lineage>
</organism>
<dbReference type="PANTHER" id="PTHR22950:SF349">
    <property type="entry name" value="AMINO ACID TRANSPORTER TRANSMEMBRANE DOMAIN-CONTAINING PROTEIN"/>
    <property type="match status" value="1"/>
</dbReference>
<evidence type="ECO:0000259" key="8">
    <source>
        <dbReference type="Pfam" id="PF01490"/>
    </source>
</evidence>
<dbReference type="EMBL" id="JASJQH010006982">
    <property type="protein sequence ID" value="KAK9721372.1"/>
    <property type="molecule type" value="Genomic_DNA"/>
</dbReference>
<reference evidence="9 10" key="1">
    <citation type="submission" date="2023-04" db="EMBL/GenBank/DDBJ databases">
        <title>Genome of Basidiobolus ranarum AG-B5.</title>
        <authorList>
            <person name="Stajich J.E."/>
            <person name="Carter-House D."/>
            <person name="Gryganskyi A."/>
        </authorList>
    </citation>
    <scope>NUCLEOTIDE SEQUENCE [LARGE SCALE GENOMIC DNA]</scope>
    <source>
        <strain evidence="9 10">AG-B5</strain>
    </source>
</reference>
<keyword evidence="4 7" id="KW-1133">Transmembrane helix</keyword>
<gene>
    <name evidence="9" type="ORF">K7432_003479</name>
</gene>
<feature type="transmembrane region" description="Helical" evidence="7">
    <location>
        <begin position="125"/>
        <end position="147"/>
    </location>
</feature>
<feature type="transmembrane region" description="Helical" evidence="7">
    <location>
        <begin position="408"/>
        <end position="432"/>
    </location>
</feature>
<evidence type="ECO:0000256" key="2">
    <source>
        <dbReference type="ARBA" id="ARBA00008066"/>
    </source>
</evidence>
<feature type="compositionally biased region" description="Basic and acidic residues" evidence="6">
    <location>
        <begin position="1"/>
        <end position="18"/>
    </location>
</feature>
<evidence type="ECO:0000256" key="3">
    <source>
        <dbReference type="ARBA" id="ARBA00022692"/>
    </source>
</evidence>
<sequence length="439" mass="48843">MTWTSLKDKQPLKSDFKSPKYNSVGNSDKASEIEDELELIDERHHGSNWGAYFNLVCIMAGSGVLQLPFCLRQGGWIGLGSIALCSYIAYYSGILLIKCLYVDGKRLNNFSEVGQVAFGNSGRALVNFFTGSMLFGSSALFFILASINLRQLFQEALPSWKVTHWIVICTVMIWPPFVFMKTLKEVAILSFFGAFATVIMVFIVVVTGFMDLPNYLDSTHEYMNLFAFPSVLASVGFSFGGNSVFPHVEHGMTNRKDWPKVLRRALLTVFAMYFTTAFVGYYVYGDKVESPILKTLPIGPCLTFAIIVITAHVLLTNPILLASLALEVEHAMKIDRIHMSCGRELLSRVAFRSILLCSSALVAIILPYFAEVVTLLGAVSNAMLIFVLPIAFNYRLFGGPTTFSRKFWECLIVLIGFMSCGFGTYSAVISLYEKIHQGN</sequence>
<feature type="transmembrane region" description="Helical" evidence="7">
    <location>
        <begin position="186"/>
        <end position="210"/>
    </location>
</feature>
<dbReference type="Pfam" id="PF01490">
    <property type="entry name" value="Aa_trans"/>
    <property type="match status" value="1"/>
</dbReference>
<dbReference type="InterPro" id="IPR013057">
    <property type="entry name" value="AA_transpt_TM"/>
</dbReference>
<keyword evidence="3 7" id="KW-0812">Transmembrane</keyword>
<evidence type="ECO:0000313" key="10">
    <source>
        <dbReference type="Proteomes" id="UP001479436"/>
    </source>
</evidence>
<feature type="transmembrane region" description="Helical" evidence="7">
    <location>
        <begin position="49"/>
        <end position="69"/>
    </location>
</feature>
<proteinExistence type="inferred from homology"/>
<evidence type="ECO:0000313" key="9">
    <source>
        <dbReference type="EMBL" id="KAK9721372.1"/>
    </source>
</evidence>
<feature type="region of interest" description="Disordered" evidence="6">
    <location>
        <begin position="1"/>
        <end position="29"/>
    </location>
</feature>
<name>A0ABR2W662_9FUNG</name>
<protein>
    <recommendedName>
        <fullName evidence="8">Amino acid transporter transmembrane domain-containing protein</fullName>
    </recommendedName>
</protein>
<feature type="transmembrane region" description="Helical" evidence="7">
    <location>
        <begin position="349"/>
        <end position="369"/>
    </location>
</feature>